<dbReference type="RefSeq" id="WP_087655254.1">
    <property type="nucleotide sequence ID" value="NZ_FCOL02000004.1"/>
</dbReference>
<dbReference type="Proteomes" id="UP000054925">
    <property type="component" value="Unassembled WGS sequence"/>
</dbReference>
<evidence type="ECO:0000256" key="1">
    <source>
        <dbReference type="SAM" id="SignalP"/>
    </source>
</evidence>
<name>A0A158G5N9_9BURK</name>
<comment type="caution">
    <text evidence="2">The sequence shown here is derived from an EMBL/GenBank/DDBJ whole genome shotgun (WGS) entry which is preliminary data.</text>
</comment>
<proteinExistence type="predicted"/>
<reference evidence="2" key="1">
    <citation type="submission" date="2016-01" db="EMBL/GenBank/DDBJ databases">
        <authorList>
            <person name="Peeters C."/>
        </authorList>
    </citation>
    <scope>NUCLEOTIDE SEQUENCE [LARGE SCALE GENOMIC DNA]</scope>
    <source>
        <strain evidence="2">LMG 22937</strain>
    </source>
</reference>
<dbReference type="InterPro" id="IPR052022">
    <property type="entry name" value="26kDa_periplasmic_antigen"/>
</dbReference>
<dbReference type="OrthoDB" id="7062395at2"/>
<dbReference type="Gene3D" id="3.30.70.2970">
    <property type="entry name" value="Protein of unknown function (DUF541), domain 2"/>
    <property type="match status" value="1"/>
</dbReference>
<dbReference type="PANTHER" id="PTHR34387:SF1">
    <property type="entry name" value="PERIPLASMIC IMMUNOGENIC PROTEIN"/>
    <property type="match status" value="1"/>
</dbReference>
<dbReference type="AlphaFoldDB" id="A0A158G5N9"/>
<evidence type="ECO:0000313" key="2">
    <source>
        <dbReference type="EMBL" id="SAL27376.1"/>
    </source>
</evidence>
<dbReference type="Gene3D" id="3.30.110.170">
    <property type="entry name" value="Protein of unknown function (DUF541), domain 1"/>
    <property type="match status" value="1"/>
</dbReference>
<gene>
    <name evidence="2" type="ORF">AWB67_01147</name>
</gene>
<dbReference type="GO" id="GO:0006974">
    <property type="term" value="P:DNA damage response"/>
    <property type="evidence" value="ECO:0007669"/>
    <property type="project" value="TreeGrafter"/>
</dbReference>
<feature type="signal peptide" evidence="1">
    <location>
        <begin position="1"/>
        <end position="28"/>
    </location>
</feature>
<feature type="chain" id="PRO_5011112639" description="Secreted protein" evidence="1">
    <location>
        <begin position="29"/>
        <end position="244"/>
    </location>
</feature>
<evidence type="ECO:0000313" key="3">
    <source>
        <dbReference type="Proteomes" id="UP000054925"/>
    </source>
</evidence>
<accession>A0A158G5N9</accession>
<dbReference type="InterPro" id="IPR007497">
    <property type="entry name" value="SIMPL/DUF541"/>
</dbReference>
<sequence>MIKKNTAFALAAAAISSAALTMSANVAAQTVVTQPQPSGVLSLAAQASAEVPQDTVDITLFYEQQAADASSLTTTLNQRADAALRMAKGVDGVTARSGSFTVYPSTDRDGRISAWRGRTEVVLESHDFEAASKLAGKMSSSMQVGNVAFSLSPQAQRTAAQKLSSQAIESFRQQAQASTQAFGYNSYTIREVSVNHDGGSAPRPVMMMQARGMSADAKMAAPMAFEAGTSTVTVNVSGSVQMGR</sequence>
<dbReference type="Pfam" id="PF04402">
    <property type="entry name" value="SIMPL"/>
    <property type="match status" value="1"/>
</dbReference>
<keyword evidence="3" id="KW-1185">Reference proteome</keyword>
<dbReference type="PANTHER" id="PTHR34387">
    <property type="entry name" value="SLR1258 PROTEIN"/>
    <property type="match status" value="1"/>
</dbReference>
<dbReference type="EMBL" id="FCOL02000004">
    <property type="protein sequence ID" value="SAL27376.1"/>
    <property type="molecule type" value="Genomic_DNA"/>
</dbReference>
<organism evidence="2 3">
    <name type="scientific">Caballeronia terrestris</name>
    <dbReference type="NCBI Taxonomy" id="1226301"/>
    <lineage>
        <taxon>Bacteria</taxon>
        <taxon>Pseudomonadati</taxon>
        <taxon>Pseudomonadota</taxon>
        <taxon>Betaproteobacteria</taxon>
        <taxon>Burkholderiales</taxon>
        <taxon>Burkholderiaceae</taxon>
        <taxon>Caballeronia</taxon>
    </lineage>
</organism>
<protein>
    <recommendedName>
        <fullName evidence="4">Secreted protein</fullName>
    </recommendedName>
</protein>
<evidence type="ECO:0008006" key="4">
    <source>
        <dbReference type="Google" id="ProtNLM"/>
    </source>
</evidence>
<keyword evidence="1" id="KW-0732">Signal</keyword>